<evidence type="ECO:0000313" key="3">
    <source>
        <dbReference type="EMBL" id="SES31623.1"/>
    </source>
</evidence>
<dbReference type="AlphaFoldDB" id="A0A1H9WDT5"/>
<evidence type="ECO:0000313" key="4">
    <source>
        <dbReference type="Proteomes" id="UP000198885"/>
    </source>
</evidence>
<dbReference type="OrthoDB" id="5416147at2"/>
<feature type="transmembrane region" description="Helical" evidence="1">
    <location>
        <begin position="12"/>
        <end position="29"/>
    </location>
</feature>
<name>A0A1H9WDT5_9RHOB</name>
<evidence type="ECO:0000259" key="2">
    <source>
        <dbReference type="Pfam" id="PF12146"/>
    </source>
</evidence>
<dbReference type="SUPFAM" id="SSF53474">
    <property type="entry name" value="alpha/beta-Hydrolases"/>
    <property type="match status" value="1"/>
</dbReference>
<keyword evidence="1" id="KW-0812">Transmembrane</keyword>
<feature type="domain" description="Serine aminopeptidase S33" evidence="2">
    <location>
        <begin position="81"/>
        <end position="282"/>
    </location>
</feature>
<dbReference type="InterPro" id="IPR022742">
    <property type="entry name" value="Hydrolase_4"/>
</dbReference>
<dbReference type="InterPro" id="IPR029058">
    <property type="entry name" value="AB_hydrolase_fold"/>
</dbReference>
<dbReference type="Proteomes" id="UP000198885">
    <property type="component" value="Unassembled WGS sequence"/>
</dbReference>
<dbReference type="EMBL" id="FOGU01000010">
    <property type="protein sequence ID" value="SES31623.1"/>
    <property type="molecule type" value="Genomic_DNA"/>
</dbReference>
<reference evidence="3 4" key="1">
    <citation type="submission" date="2016-10" db="EMBL/GenBank/DDBJ databases">
        <authorList>
            <person name="de Groot N.N."/>
        </authorList>
    </citation>
    <scope>NUCLEOTIDE SEQUENCE [LARGE SCALE GENOMIC DNA]</scope>
    <source>
        <strain evidence="3 4">DSM 23042</strain>
    </source>
</reference>
<accession>A0A1H9WDT5</accession>
<proteinExistence type="predicted"/>
<dbReference type="STRING" id="641238.SAMN04490244_11069"/>
<organism evidence="3 4">
    <name type="scientific">Tranquillimonas rosea</name>
    <dbReference type="NCBI Taxonomy" id="641238"/>
    <lineage>
        <taxon>Bacteria</taxon>
        <taxon>Pseudomonadati</taxon>
        <taxon>Pseudomonadota</taxon>
        <taxon>Alphaproteobacteria</taxon>
        <taxon>Rhodobacterales</taxon>
        <taxon>Roseobacteraceae</taxon>
        <taxon>Tranquillimonas</taxon>
    </lineage>
</organism>
<dbReference type="RefSeq" id="WP_092695380.1">
    <property type="nucleotide sequence ID" value="NZ_CBDDGO010000004.1"/>
</dbReference>
<keyword evidence="4" id="KW-1185">Reference proteome</keyword>
<protein>
    <submittedName>
        <fullName evidence="3">Esterase/lipase</fullName>
    </submittedName>
</protein>
<evidence type="ECO:0000256" key="1">
    <source>
        <dbReference type="SAM" id="Phobius"/>
    </source>
</evidence>
<gene>
    <name evidence="3" type="ORF">SAMN04490244_11069</name>
</gene>
<sequence>MRLIRAVIRWAIRLFVLAVIALVALWIFAPREEVALTVDFDPAQIGDDIDAYLEEREAQYDDLVDGVRKRVEWEDDEGERTDWAVVYVHGFSASSEEIRPVPEDVADALEANIYYTRLAGHGRDGDAMAEPDAGDWMNDYAEAMAIGRRIGERVLVISTSTGGTIAAAAATDRAMMEDVAGLVFLSPNFRLKSRAARLLTVPGAEYLLPVFAGRVRGFTPQNDAHADYWTERYPSEALFPMAHLVDEVKGMNFGTVETPALFMFSDADQVVDHRATRDVASEWGGPAILAPQQVPEGNDPMNHVIAGDILSPDMTPIVLEQIVGWARNL</sequence>
<keyword evidence="1" id="KW-0472">Membrane</keyword>
<keyword evidence="1" id="KW-1133">Transmembrane helix</keyword>
<dbReference type="Gene3D" id="3.40.50.1820">
    <property type="entry name" value="alpha/beta hydrolase"/>
    <property type="match status" value="1"/>
</dbReference>
<dbReference type="Pfam" id="PF12146">
    <property type="entry name" value="Hydrolase_4"/>
    <property type="match status" value="1"/>
</dbReference>